<organism evidence="2 3">
    <name type="scientific">Roseivirga ehrenbergii (strain DSM 102268 / JCM 13514 / KCTC 12282 / NCIMB 14502 / KMM 6017)</name>
    <dbReference type="NCBI Taxonomy" id="279360"/>
    <lineage>
        <taxon>Bacteria</taxon>
        <taxon>Pseudomonadati</taxon>
        <taxon>Bacteroidota</taxon>
        <taxon>Cytophagia</taxon>
        <taxon>Cytophagales</taxon>
        <taxon>Roseivirgaceae</taxon>
        <taxon>Roseivirga</taxon>
    </lineage>
</organism>
<feature type="transmembrane region" description="Helical" evidence="1">
    <location>
        <begin position="195"/>
        <end position="215"/>
    </location>
</feature>
<dbReference type="InterPro" id="IPR007163">
    <property type="entry name" value="VCA0040-like"/>
</dbReference>
<dbReference type="Pfam" id="PF04018">
    <property type="entry name" value="VCA0040-like"/>
    <property type="match status" value="1"/>
</dbReference>
<feature type="transmembrane region" description="Helical" evidence="1">
    <location>
        <begin position="155"/>
        <end position="183"/>
    </location>
</feature>
<keyword evidence="1" id="KW-0812">Transmembrane</keyword>
<keyword evidence="1" id="KW-1133">Transmembrane helix</keyword>
<dbReference type="EMBL" id="LQZQ01000023">
    <property type="protein sequence ID" value="KYG76198.1"/>
    <property type="molecule type" value="Genomic_DNA"/>
</dbReference>
<protein>
    <recommendedName>
        <fullName evidence="4">DUF368 domain-containing protein</fullName>
    </recommendedName>
</protein>
<dbReference type="AlphaFoldDB" id="A0A150XBW7"/>
<accession>A0A150XBW7</accession>
<dbReference type="OrthoDB" id="9793746at2"/>
<proteinExistence type="predicted"/>
<feature type="transmembrane region" description="Helical" evidence="1">
    <location>
        <begin position="124"/>
        <end position="143"/>
    </location>
</feature>
<keyword evidence="1" id="KW-0472">Membrane</keyword>
<name>A0A150XBW7_ROSEK</name>
<feature type="transmembrane region" description="Helical" evidence="1">
    <location>
        <begin position="98"/>
        <end position="117"/>
    </location>
</feature>
<evidence type="ECO:0000256" key="1">
    <source>
        <dbReference type="SAM" id="Phobius"/>
    </source>
</evidence>
<dbReference type="PANTHER" id="PTHR37308:SF1">
    <property type="entry name" value="POLYPRENYL-PHOSPHATE TRANSPORTER"/>
    <property type="match status" value="1"/>
</dbReference>
<gene>
    <name evidence="2" type="ORF">MB14_02830</name>
</gene>
<evidence type="ECO:0000313" key="2">
    <source>
        <dbReference type="EMBL" id="KYG76198.1"/>
    </source>
</evidence>
<dbReference type="RefSeq" id="WP_062591277.1">
    <property type="nucleotide sequence ID" value="NZ_LQZQ01000023.1"/>
</dbReference>
<dbReference type="Proteomes" id="UP000075583">
    <property type="component" value="Unassembled WGS sequence"/>
</dbReference>
<evidence type="ECO:0000313" key="3">
    <source>
        <dbReference type="Proteomes" id="UP000075583"/>
    </source>
</evidence>
<evidence type="ECO:0008006" key="4">
    <source>
        <dbReference type="Google" id="ProtNLM"/>
    </source>
</evidence>
<sequence>MKNIKEFILLYFKGIAMGSADVVPGVSGGTIAFITGIYETLLNAIRSVDLQALQYLKKFQIKALWKHVNGNFLLPLLAGIATSVLTLAKVITHLLAEYPIQVWSFFFGLIVISALIILREIKHWNIGVFVAIALGIVIAYFITSATPAETPESSWFLFIAGAVAICAMILPGISGSFILLIFGKYEFILSAVKEFRVLDIAIFGLGCIIGLLSFARLVSWLFKKYHNITIGVLSGFMIGSLNKVWPWKEAIETYIDRHGDLKPLVQANVLPNQYYVKTGAEPFFLEAILFAAAGFLVVLAMDRVAAALNPKK</sequence>
<feature type="transmembrane region" description="Helical" evidence="1">
    <location>
        <begin position="72"/>
        <end position="92"/>
    </location>
</feature>
<keyword evidence="3" id="KW-1185">Reference proteome</keyword>
<dbReference type="STRING" id="279360.MB14_02830"/>
<comment type="caution">
    <text evidence="2">The sequence shown here is derived from an EMBL/GenBank/DDBJ whole genome shotgun (WGS) entry which is preliminary data.</text>
</comment>
<dbReference type="PANTHER" id="PTHR37308">
    <property type="entry name" value="INTEGRAL MEMBRANE PROTEIN"/>
    <property type="match status" value="1"/>
</dbReference>
<reference evidence="2" key="1">
    <citation type="submission" date="2016-01" db="EMBL/GenBank/DDBJ databases">
        <title>Genome sequencing of Roseivirga ehrenbergii KMM 6017.</title>
        <authorList>
            <person name="Selvaratnam C."/>
            <person name="Thevarajoo S."/>
            <person name="Goh K.M."/>
            <person name="Ee R."/>
            <person name="Chan K.-G."/>
            <person name="Chong C.S."/>
        </authorList>
    </citation>
    <scope>NUCLEOTIDE SEQUENCE [LARGE SCALE GENOMIC DNA]</scope>
    <source>
        <strain evidence="2">KMM 6017</strain>
    </source>
</reference>
<feature type="transmembrane region" description="Helical" evidence="1">
    <location>
        <begin position="283"/>
        <end position="301"/>
    </location>
</feature>